<evidence type="ECO:0000313" key="2">
    <source>
        <dbReference type="Proteomes" id="UP000479000"/>
    </source>
</evidence>
<sequence>MLNRACLEYLEEFGSYDDIIVSRRLGRSMTTQKRLKTISSDLFELEEIIRSQGNVGFCLKPYIVHVRHVLVLEPVSRDHNPFRSTVKTLQIILIIPLSRRIKTMISSNQLIHHVIFSEASLFKSAVTLRRLAPQYSERNASVPGIFSLESYSRLSRHGDVPRCRNPSRAVPSRAIRALRSTIEAGSAWRKFRPAARHGSASRRRYDSENLRHARMFVRVISCSAILLVRIACSRPQSSAVFPPGRSRRARCRAVETFCGSRSATPRSMQPEDIGQRGATRPNFKKFEKRLRFEGVMAIFVNYHKRTHGLTDLFVIIRLIDLLMTTSLLRRQGDALSLNQLPLATYALWQCHTKFTAVLMPTQPQTKISLVPIRKASMASTPKHQIMEMRFRIGYCRVAGARGNLHRKEVLGSQCRFSNHLFCGGFPSKESIPNISLLPGFLAVGTGNETNPASGALAARRCPMGRCIKLVTEASEKVWGGKERDSGFIFNKIDSQKKVTKLEAKKNLKECPILLVLLLYDVLTSYY</sequence>
<reference evidence="1 2" key="1">
    <citation type="submission" date="2020-02" db="EMBL/GenBank/DDBJ databases">
        <authorList>
            <person name="Ferguson B K."/>
        </authorList>
    </citation>
    <scope>NUCLEOTIDE SEQUENCE [LARGE SCALE GENOMIC DNA]</scope>
</reference>
<keyword evidence="2" id="KW-1185">Reference proteome</keyword>
<dbReference type="AlphaFoldDB" id="A0A6H5GGC2"/>
<organism evidence="1 2">
    <name type="scientific">Nesidiocoris tenuis</name>
    <dbReference type="NCBI Taxonomy" id="355587"/>
    <lineage>
        <taxon>Eukaryota</taxon>
        <taxon>Metazoa</taxon>
        <taxon>Ecdysozoa</taxon>
        <taxon>Arthropoda</taxon>
        <taxon>Hexapoda</taxon>
        <taxon>Insecta</taxon>
        <taxon>Pterygota</taxon>
        <taxon>Neoptera</taxon>
        <taxon>Paraneoptera</taxon>
        <taxon>Hemiptera</taxon>
        <taxon>Heteroptera</taxon>
        <taxon>Panheteroptera</taxon>
        <taxon>Cimicomorpha</taxon>
        <taxon>Miridae</taxon>
        <taxon>Dicyphina</taxon>
        <taxon>Nesidiocoris</taxon>
    </lineage>
</organism>
<proteinExistence type="predicted"/>
<protein>
    <submittedName>
        <fullName evidence="1">Uncharacterized protein</fullName>
    </submittedName>
</protein>
<name>A0A6H5GGC2_9HEMI</name>
<accession>A0A6H5GGC2</accession>
<dbReference type="Proteomes" id="UP000479000">
    <property type="component" value="Unassembled WGS sequence"/>
</dbReference>
<dbReference type="EMBL" id="CADCXU010011937">
    <property type="protein sequence ID" value="CAB0002062.1"/>
    <property type="molecule type" value="Genomic_DNA"/>
</dbReference>
<evidence type="ECO:0000313" key="1">
    <source>
        <dbReference type="EMBL" id="CAB0002062.1"/>
    </source>
</evidence>
<gene>
    <name evidence="1" type="ORF">NTEN_LOCUS7849</name>
</gene>